<protein>
    <submittedName>
        <fullName evidence="2">Uncharacterized protein</fullName>
    </submittedName>
</protein>
<evidence type="ECO:0000313" key="3">
    <source>
        <dbReference type="Proteomes" id="UP001165283"/>
    </source>
</evidence>
<sequence>MAAALSTALSVAGVFLVALSPLLVAMVVARALHWVGGGGRHRRRGPARPEPGPADAPDPTAPRFRDRP</sequence>
<reference evidence="2" key="1">
    <citation type="submission" date="2021-04" db="EMBL/GenBank/DDBJ databases">
        <title>Pseudonocardia sp. nov., isolated from sandy soil of mangrove forest.</title>
        <authorList>
            <person name="Zan Z."/>
            <person name="Huang R."/>
            <person name="Liu W."/>
        </authorList>
    </citation>
    <scope>NUCLEOTIDE SEQUENCE</scope>
    <source>
        <strain evidence="2">S2-4</strain>
    </source>
</reference>
<dbReference type="RefSeq" id="WP_252436414.1">
    <property type="nucleotide sequence ID" value="NZ_JAGSOV010000015.1"/>
</dbReference>
<evidence type="ECO:0000256" key="1">
    <source>
        <dbReference type="SAM" id="MobiDB-lite"/>
    </source>
</evidence>
<name>A0ABT0ZVK6_9PSEU</name>
<evidence type="ECO:0000313" key="2">
    <source>
        <dbReference type="EMBL" id="MCO1654772.1"/>
    </source>
</evidence>
<feature type="region of interest" description="Disordered" evidence="1">
    <location>
        <begin position="37"/>
        <end position="68"/>
    </location>
</feature>
<organism evidence="2 3">
    <name type="scientific">Pseudonocardia humida</name>
    <dbReference type="NCBI Taxonomy" id="2800819"/>
    <lineage>
        <taxon>Bacteria</taxon>
        <taxon>Bacillati</taxon>
        <taxon>Actinomycetota</taxon>
        <taxon>Actinomycetes</taxon>
        <taxon>Pseudonocardiales</taxon>
        <taxon>Pseudonocardiaceae</taxon>
        <taxon>Pseudonocardia</taxon>
    </lineage>
</organism>
<accession>A0ABT0ZVK6</accession>
<proteinExistence type="predicted"/>
<gene>
    <name evidence="2" type="ORF">KDL28_06845</name>
</gene>
<dbReference type="Proteomes" id="UP001165283">
    <property type="component" value="Unassembled WGS sequence"/>
</dbReference>
<comment type="caution">
    <text evidence="2">The sequence shown here is derived from an EMBL/GenBank/DDBJ whole genome shotgun (WGS) entry which is preliminary data.</text>
</comment>
<dbReference type="EMBL" id="JAGSOV010000015">
    <property type="protein sequence ID" value="MCO1654772.1"/>
    <property type="molecule type" value="Genomic_DNA"/>
</dbReference>
<keyword evidence="3" id="KW-1185">Reference proteome</keyword>
<feature type="compositionally biased region" description="Pro residues" evidence="1">
    <location>
        <begin position="48"/>
        <end position="60"/>
    </location>
</feature>